<feature type="compositionally biased region" description="Basic and acidic residues" evidence="1">
    <location>
        <begin position="1386"/>
        <end position="1453"/>
    </location>
</feature>
<protein>
    <submittedName>
        <fullName evidence="4">Toxin glutamine deamidase domain-containing protein</fullName>
    </submittedName>
</protein>
<feature type="compositionally biased region" description="Low complexity" evidence="1">
    <location>
        <begin position="280"/>
        <end position="313"/>
    </location>
</feature>
<feature type="compositionally biased region" description="Low complexity" evidence="1">
    <location>
        <begin position="372"/>
        <end position="408"/>
    </location>
</feature>
<feature type="compositionally biased region" description="Basic and acidic residues" evidence="1">
    <location>
        <begin position="1188"/>
        <end position="1199"/>
    </location>
</feature>
<dbReference type="RefSeq" id="WP_369273779.1">
    <property type="nucleotide sequence ID" value="NZ_CP163432.1"/>
</dbReference>
<dbReference type="Pfam" id="PF15644">
    <property type="entry name" value="Gln_amidase"/>
    <property type="match status" value="1"/>
</dbReference>
<feature type="compositionally biased region" description="Polar residues" evidence="1">
    <location>
        <begin position="1115"/>
        <end position="1149"/>
    </location>
</feature>
<feature type="domain" description="Outer membrane channel protein CpnT-like N-terminal" evidence="3">
    <location>
        <begin position="7"/>
        <end position="147"/>
    </location>
</feature>
<feature type="region of interest" description="Disordered" evidence="1">
    <location>
        <begin position="1110"/>
        <end position="1458"/>
    </location>
</feature>
<dbReference type="InterPro" id="IPR057746">
    <property type="entry name" value="CpnT-like_N"/>
</dbReference>
<gene>
    <name evidence="4" type="ORF">AB5J55_31030</name>
</gene>
<feature type="compositionally biased region" description="Polar residues" evidence="1">
    <location>
        <begin position="803"/>
        <end position="817"/>
    </location>
</feature>
<feature type="compositionally biased region" description="Polar residues" evidence="1">
    <location>
        <begin position="698"/>
        <end position="730"/>
    </location>
</feature>
<feature type="compositionally biased region" description="Low complexity" evidence="1">
    <location>
        <begin position="417"/>
        <end position="475"/>
    </location>
</feature>
<feature type="compositionally biased region" description="Low complexity" evidence="1">
    <location>
        <begin position="249"/>
        <end position="263"/>
    </location>
</feature>
<reference evidence="4" key="1">
    <citation type="submission" date="2024-07" db="EMBL/GenBank/DDBJ databases">
        <authorList>
            <person name="Yu S.T."/>
        </authorList>
    </citation>
    <scope>NUCLEOTIDE SEQUENCE</scope>
    <source>
        <strain evidence="4">R11</strain>
    </source>
</reference>
<dbReference type="InterPro" id="IPR028908">
    <property type="entry name" value="Tox-PL_dom"/>
</dbReference>
<feature type="compositionally biased region" description="Low complexity" evidence="1">
    <location>
        <begin position="345"/>
        <end position="362"/>
    </location>
</feature>
<feature type="compositionally biased region" description="Gly residues" evidence="1">
    <location>
        <begin position="331"/>
        <end position="344"/>
    </location>
</feature>
<feature type="compositionally biased region" description="Low complexity" evidence="1">
    <location>
        <begin position="828"/>
        <end position="843"/>
    </location>
</feature>
<feature type="domain" description="Tox-PL" evidence="2">
    <location>
        <begin position="975"/>
        <end position="1088"/>
    </location>
</feature>
<feature type="compositionally biased region" description="Polar residues" evidence="1">
    <location>
        <begin position="1309"/>
        <end position="1331"/>
    </location>
</feature>
<sequence>MMLPDELEWVLQMLGYNWPTADEDKLRDSADLWRKFGEDVTDLHTKANTSARTVTANNAGESIDKFTKTYEKFDGGGGDGYLRNAAEAAFLIANVMETCAYLVEFAKWAVIAQLIALAIQIAAAAAAAPFTFGLSSVAGMGATQAARLLVRRILDELKKALLEALIETMKEPAISAIEAIITDLIRQTVNVGFGAQEGYDVGATMKAGGTAGLEALKQSPQTFAEGVRDSMGKKAGDRFHHAIDSRIDGYNGPSGTPGSNSGAGADGSGDGSGGSGDSGSGSSSSNSNSSSDSGSSGSSDSSDSSTSSRSSNGSGPGTNIGSGISADTGGNDIGGPNVGPGPDSGSGSDSNSGSGQNPSSSDTPYSRPSVAPSGSSLSDFDDPSSGGPSANSPSSNGSSGTPSSSGPSHSGGGSGVSGLSSPSPQSTPSSGATSSGGTSSSPGSGSIGTQIDGLAATAPTQSNAAPAPAADSSPSGSGGRSDGGSAMPTSPTAPSTGGATPGGQHSPGASGGSSTPSATSPNANSAPARNPSAGTPGTPSATGTGPASTPSATPSAAPRSTPAATPGGTPASTPGSTSASTPGSRPASTPDGRAPGAGDGRTQGTQGTPDGRIPAQRPGGTTPGEGSTPRNTPGTTPGDRTPPRSGPGNTSPGDGSTPRSNSGNPTPSDGNTSRNNPTNTTPGDRTPPRNNPANTNPSDGSTPRNNADSNSGTRTQTPGHNPSTTTPNQNPAQSTPPRAASPSTGTPTTTPSTSTGGGPERSSTPSSSTPHTSTPSSGSPGSSTPSNSNPNSSTQPGHATPGTPGTQNQPSTGSPATPSRPPHQPAGNTPNTPSTPQQPAAQPHKSENTPPDSQQQKQHHQDVTAVPIHTVVTTPPASDSPSHADSATPQPPGSPQANPGNSQNQHPQQDSLDDIRADLDHHPGGLSQPDPADQQALADAVPHNEDGTPERFPDPFGPWTQLQNDGGNTVPGRSNNCADCSRSFLETWYGNPQVSAPRTVDLDENGNHNPFTPEDNANDNQIRWTGAAHTYAGPGGDPNTANNIASTLQQAGPGSAAIVQVDWPGGGGHAFNVVNHDGNIVWIDTQSGEVSNQPLHIDQAEHVWHIPLDADRNPIDTSQPHTQNSEHAQQGTDTSQDGGDSAQPNTTDASDGPENKQTDDPAPSGETPAHAPGENVPHSEPANTVDRPSVRDADGHSEEGALSPESRPSDPPSDRPSDRPSTGELPDAARGSDSGSARGEGENEAGDNRRTPPGQDGASQSDNGTRTNVANTLDPDRTTTPAPGTQASSPSDRSDTPARQAPDTPATDRPSSQQPPVTGSHAASQQHNPTARSADPRGQDPSNRKPHTNERPDSERDTTTRPDGRAETTRDEAPRQGPRNPAGQDPHQHDDPTDSTGDKDSAKDPDDHPYTDPHDRGTSDTADESRRVTEDGPDSDVSRTHETPEGDKSKEYGLEPDALQQRLRQERDVHRVELDRVHDRLNRWAESGELGNVVRATNGSGPNANPGGARSFTREQLSESLTGFRDLSRGEQQAVVASLARLSLSFHQEHAVGRSPERIANPYRNEGEGEPDKDTPDRGAKISKESLGVRLHRMAMNALFKKAEFKNLETDDLKEIRRHGPDFSGKNYAVLEVQGPPPESDVHYIVDSSVPANQNLKGVQPRHSERHLLDWLKRMDPDGSTYTPIGLYTEREPCGQGQGHAKCSDTLRDKRLDGIPIHYSTTYRDDPVGVDTRGDMADDKKDALKQMKGMSDQESKQHAEKVWREHYKDDQEGLEKALKKLEDKTGDKLMKAIKNEFDSQRKGTTTHKEDAISAEFDRHIGALQGTWGKLRDDILS</sequence>
<feature type="compositionally biased region" description="Basic and acidic residues" evidence="1">
    <location>
        <begin position="913"/>
        <end position="923"/>
    </location>
</feature>
<feature type="compositionally biased region" description="Low complexity" evidence="1">
    <location>
        <begin position="731"/>
        <end position="797"/>
    </location>
</feature>
<feature type="compositionally biased region" description="Polar residues" evidence="1">
    <location>
        <begin position="649"/>
        <end position="670"/>
    </location>
</feature>
<evidence type="ECO:0000259" key="3">
    <source>
        <dbReference type="Pfam" id="PF25547"/>
    </source>
</evidence>
<dbReference type="EMBL" id="CP163432">
    <property type="protein sequence ID" value="XDQ13761.1"/>
    <property type="molecule type" value="Genomic_DNA"/>
</dbReference>
<feature type="compositionally biased region" description="Low complexity" evidence="1">
    <location>
        <begin position="671"/>
        <end position="682"/>
    </location>
</feature>
<organism evidence="4">
    <name type="scientific">Streptomyces sp. R11</name>
    <dbReference type="NCBI Taxonomy" id="3238625"/>
    <lineage>
        <taxon>Bacteria</taxon>
        <taxon>Bacillati</taxon>
        <taxon>Actinomycetota</taxon>
        <taxon>Actinomycetes</taxon>
        <taxon>Kitasatosporales</taxon>
        <taxon>Streptomycetaceae</taxon>
        <taxon>Streptomyces</taxon>
    </lineage>
</organism>
<feature type="compositionally biased region" description="Basic and acidic residues" evidence="1">
    <location>
        <begin position="1565"/>
        <end position="1580"/>
    </location>
</feature>
<name>A0AB39N8I4_9ACTN</name>
<feature type="compositionally biased region" description="Polar residues" evidence="1">
    <location>
        <begin position="1278"/>
        <end position="1291"/>
    </location>
</feature>
<feature type="compositionally biased region" description="Basic and acidic residues" evidence="1">
    <location>
        <begin position="1347"/>
        <end position="1374"/>
    </location>
</feature>
<feature type="compositionally biased region" description="Low complexity" evidence="1">
    <location>
        <begin position="618"/>
        <end position="639"/>
    </location>
</feature>
<evidence type="ECO:0000256" key="1">
    <source>
        <dbReference type="SAM" id="MobiDB-lite"/>
    </source>
</evidence>
<feature type="region of interest" description="Disordered" evidence="1">
    <location>
        <begin position="1550"/>
        <end position="1580"/>
    </location>
</feature>
<evidence type="ECO:0000313" key="4">
    <source>
        <dbReference type="EMBL" id="XDQ13761.1"/>
    </source>
</evidence>
<feature type="region of interest" description="Disordered" evidence="1">
    <location>
        <begin position="244"/>
        <end position="935"/>
    </location>
</feature>
<feature type="compositionally biased region" description="Polar residues" evidence="1">
    <location>
        <begin position="1257"/>
        <end position="1271"/>
    </location>
</feature>
<dbReference type="Pfam" id="PF25547">
    <property type="entry name" value="WXG100_2"/>
    <property type="match status" value="1"/>
</dbReference>
<accession>A0AB39N8I4</accession>
<evidence type="ECO:0000259" key="2">
    <source>
        <dbReference type="Pfam" id="PF15644"/>
    </source>
</evidence>
<feature type="compositionally biased region" description="Low complexity" evidence="1">
    <location>
        <begin position="873"/>
        <end position="888"/>
    </location>
</feature>
<feature type="compositionally biased region" description="Polar residues" evidence="1">
    <location>
        <begin position="895"/>
        <end position="910"/>
    </location>
</feature>
<feature type="compositionally biased region" description="Low complexity" evidence="1">
    <location>
        <begin position="483"/>
        <end position="590"/>
    </location>
</feature>
<feature type="compositionally biased region" description="Gly residues" evidence="1">
    <location>
        <begin position="264"/>
        <end position="279"/>
    </location>
</feature>
<proteinExistence type="predicted"/>